<dbReference type="RefSeq" id="WP_141955584.1">
    <property type="nucleotide sequence ID" value="NZ_VFOZ01000001.1"/>
</dbReference>
<dbReference type="Pfam" id="PF13349">
    <property type="entry name" value="DUF4097"/>
    <property type="match status" value="1"/>
</dbReference>
<proteinExistence type="predicted"/>
<keyword evidence="1" id="KW-0812">Transmembrane</keyword>
<organism evidence="3 4">
    <name type="scientific">Actinoallomurus bryophytorum</name>
    <dbReference type="NCBI Taxonomy" id="1490222"/>
    <lineage>
        <taxon>Bacteria</taxon>
        <taxon>Bacillati</taxon>
        <taxon>Actinomycetota</taxon>
        <taxon>Actinomycetes</taxon>
        <taxon>Streptosporangiales</taxon>
        <taxon>Thermomonosporaceae</taxon>
        <taxon>Actinoallomurus</taxon>
    </lineage>
</organism>
<reference evidence="3 4" key="1">
    <citation type="submission" date="2019-06" db="EMBL/GenBank/DDBJ databases">
        <title>Sequencing the genomes of 1000 actinobacteria strains.</title>
        <authorList>
            <person name="Klenk H.-P."/>
        </authorList>
    </citation>
    <scope>NUCLEOTIDE SEQUENCE [LARGE SCALE GENOMIC DNA]</scope>
    <source>
        <strain evidence="3 4">DSM 102200</strain>
    </source>
</reference>
<keyword evidence="1" id="KW-1133">Transmembrane helix</keyword>
<evidence type="ECO:0000313" key="4">
    <source>
        <dbReference type="Proteomes" id="UP000316096"/>
    </source>
</evidence>
<dbReference type="OrthoDB" id="4190102at2"/>
<dbReference type="Proteomes" id="UP000316096">
    <property type="component" value="Unassembled WGS sequence"/>
</dbReference>
<name>A0A543CI46_9ACTN</name>
<evidence type="ECO:0000256" key="1">
    <source>
        <dbReference type="SAM" id="Phobius"/>
    </source>
</evidence>
<feature type="domain" description="DUF4097" evidence="2">
    <location>
        <begin position="130"/>
        <end position="237"/>
    </location>
</feature>
<accession>A0A543CI46</accession>
<evidence type="ECO:0000313" key="3">
    <source>
        <dbReference type="EMBL" id="TQL96766.1"/>
    </source>
</evidence>
<dbReference type="InterPro" id="IPR025164">
    <property type="entry name" value="Toastrack_DUF4097"/>
</dbReference>
<dbReference type="EMBL" id="VFOZ01000001">
    <property type="protein sequence ID" value="TQL96766.1"/>
    <property type="molecule type" value="Genomic_DNA"/>
</dbReference>
<evidence type="ECO:0000259" key="2">
    <source>
        <dbReference type="Pfam" id="PF13349"/>
    </source>
</evidence>
<protein>
    <recommendedName>
        <fullName evidence="2">DUF4097 domain-containing protein</fullName>
    </recommendedName>
</protein>
<comment type="caution">
    <text evidence="3">The sequence shown here is derived from an EMBL/GenBank/DDBJ whole genome shotgun (WGS) entry which is preliminary data.</text>
</comment>
<keyword evidence="4" id="KW-1185">Reference proteome</keyword>
<sequence length="265" mass="27904">MTGPERPRRRGIWIAVAVVTAFVIVVPLGVQIWGRLIRQTRTDTVSYRHPIRALEIDSPDGAVTVGAGPSGQVSVRRTLTWALSRPNVRQTWDGDTLRIDVTCRRAELYSSLECGADLDLRVPADVSVRASVTSGRIDVRNIAGGLHLRTTTGIVRMTDVSGGIWARSRSGTVAGTALTAPKVDAEVTSGQIRLGFTGPPEQVTAATTSGTVSIGVPPGFRYRVDGTTASGSRHVDPALVDAGSSRAITLTAVSGAVTLGYPPPS</sequence>
<keyword evidence="1" id="KW-0472">Membrane</keyword>
<gene>
    <name evidence="3" type="ORF">FB559_2318</name>
</gene>
<feature type="transmembrane region" description="Helical" evidence="1">
    <location>
        <begin position="12"/>
        <end position="34"/>
    </location>
</feature>
<dbReference type="AlphaFoldDB" id="A0A543CI46"/>